<protein>
    <submittedName>
        <fullName evidence="2">Uncharacterized protein</fullName>
    </submittedName>
</protein>
<dbReference type="Proteomes" id="UP000092460">
    <property type="component" value="Unassembled WGS sequence"/>
</dbReference>
<dbReference type="AlphaFoldDB" id="A0A1B0C7Q6"/>
<accession>A0A1B0C7Q6</accession>
<feature type="chain" id="PRO_5008405423" evidence="1">
    <location>
        <begin position="24"/>
        <end position="70"/>
    </location>
</feature>
<evidence type="ECO:0000256" key="1">
    <source>
        <dbReference type="SAM" id="SignalP"/>
    </source>
</evidence>
<dbReference type="EMBL" id="JXJN01030010">
    <property type="status" value="NOT_ANNOTATED_CDS"/>
    <property type="molecule type" value="Genomic_DNA"/>
</dbReference>
<evidence type="ECO:0000313" key="3">
    <source>
        <dbReference type="Proteomes" id="UP000092460"/>
    </source>
</evidence>
<proteinExistence type="predicted"/>
<name>A0A1B0C7Q6_9MUSC</name>
<feature type="signal peptide" evidence="1">
    <location>
        <begin position="1"/>
        <end position="23"/>
    </location>
</feature>
<evidence type="ECO:0000313" key="2">
    <source>
        <dbReference type="EnsemblMetazoa" id="GPPI051551-PA"/>
    </source>
</evidence>
<keyword evidence="3" id="KW-1185">Reference proteome</keyword>
<reference evidence="2" key="2">
    <citation type="submission" date="2020-05" db="UniProtKB">
        <authorList>
            <consortium name="EnsemblMetazoa"/>
        </authorList>
    </citation>
    <scope>IDENTIFICATION</scope>
    <source>
        <strain evidence="2">IAEA</strain>
    </source>
</reference>
<organism evidence="2 3">
    <name type="scientific">Glossina palpalis gambiensis</name>
    <dbReference type="NCBI Taxonomy" id="67801"/>
    <lineage>
        <taxon>Eukaryota</taxon>
        <taxon>Metazoa</taxon>
        <taxon>Ecdysozoa</taxon>
        <taxon>Arthropoda</taxon>
        <taxon>Hexapoda</taxon>
        <taxon>Insecta</taxon>
        <taxon>Pterygota</taxon>
        <taxon>Neoptera</taxon>
        <taxon>Endopterygota</taxon>
        <taxon>Diptera</taxon>
        <taxon>Brachycera</taxon>
        <taxon>Muscomorpha</taxon>
        <taxon>Hippoboscoidea</taxon>
        <taxon>Glossinidae</taxon>
        <taxon>Glossina</taxon>
    </lineage>
</organism>
<sequence>MLNHLQLGLILSTLLICGDISEAALNSGYVDHGDTKAKASPTYFLKLGSSYLLRVARRAALPLDSGLHQI</sequence>
<keyword evidence="1" id="KW-0732">Signal</keyword>
<reference evidence="3" key="1">
    <citation type="submission" date="2015-01" db="EMBL/GenBank/DDBJ databases">
        <authorList>
            <person name="Aksoy S."/>
            <person name="Warren W."/>
            <person name="Wilson R.K."/>
        </authorList>
    </citation>
    <scope>NUCLEOTIDE SEQUENCE [LARGE SCALE GENOMIC DNA]</scope>
    <source>
        <strain evidence="3">IAEA</strain>
    </source>
</reference>
<dbReference type="EnsemblMetazoa" id="GPPI051551-RA">
    <property type="protein sequence ID" value="GPPI051551-PA"/>
    <property type="gene ID" value="GPPI051551"/>
</dbReference>
<dbReference type="VEuPathDB" id="VectorBase:GPPI051551"/>